<evidence type="ECO:0000256" key="8">
    <source>
        <dbReference type="ARBA" id="ARBA00022723"/>
    </source>
</evidence>
<dbReference type="EMBL" id="OZ075142">
    <property type="protein sequence ID" value="CAL5034236.1"/>
    <property type="molecule type" value="Genomic_DNA"/>
</dbReference>
<evidence type="ECO:0000256" key="17">
    <source>
        <dbReference type="PIRSR" id="PIRSR600823-4"/>
    </source>
</evidence>
<evidence type="ECO:0000256" key="1">
    <source>
        <dbReference type="ARBA" id="ARBA00000189"/>
    </source>
</evidence>
<evidence type="ECO:0000256" key="15">
    <source>
        <dbReference type="PIRSR" id="PIRSR600823-2"/>
    </source>
</evidence>
<evidence type="ECO:0000256" key="3">
    <source>
        <dbReference type="ARBA" id="ARBA00006873"/>
    </source>
</evidence>
<dbReference type="Pfam" id="PF00141">
    <property type="entry name" value="peroxidase"/>
    <property type="match status" value="1"/>
</dbReference>
<comment type="cofactor">
    <cofactor evidence="16 19">
        <name>Ca(2+)</name>
        <dbReference type="ChEBI" id="CHEBI:29108"/>
    </cofactor>
    <text evidence="16 19">Binds 2 calcium ions per subunit.</text>
</comment>
<keyword evidence="5 19" id="KW-0964">Secreted</keyword>
<feature type="domain" description="Plant heme peroxidase family profile" evidence="20">
    <location>
        <begin position="35"/>
        <end position="337"/>
    </location>
</feature>
<dbReference type="GO" id="GO:0046872">
    <property type="term" value="F:metal ion binding"/>
    <property type="evidence" value="ECO:0007669"/>
    <property type="project" value="UniProtKB-UniRule"/>
</dbReference>
<keyword evidence="9 19" id="KW-0732">Signal</keyword>
<keyword evidence="11 19" id="KW-0560">Oxidoreductase</keyword>
<evidence type="ECO:0000256" key="14">
    <source>
        <dbReference type="ARBA" id="ARBA00023324"/>
    </source>
</evidence>
<feature type="binding site" description="axial binding residue" evidence="16">
    <location>
        <position position="203"/>
    </location>
    <ligand>
        <name>heme b</name>
        <dbReference type="ChEBI" id="CHEBI:60344"/>
    </ligand>
    <ligandPart>
        <name>Fe</name>
        <dbReference type="ChEBI" id="CHEBI:18248"/>
    </ligandPart>
</feature>
<feature type="binding site" evidence="16">
    <location>
        <position position="77"/>
    </location>
    <ligand>
        <name>Ca(2+)</name>
        <dbReference type="ChEBI" id="CHEBI:29108"/>
        <label>1</label>
    </ligand>
</feature>
<organism evidence="21 22">
    <name type="scientific">Urochloa decumbens</name>
    <dbReference type="NCBI Taxonomy" id="240449"/>
    <lineage>
        <taxon>Eukaryota</taxon>
        <taxon>Viridiplantae</taxon>
        <taxon>Streptophyta</taxon>
        <taxon>Embryophyta</taxon>
        <taxon>Tracheophyta</taxon>
        <taxon>Spermatophyta</taxon>
        <taxon>Magnoliopsida</taxon>
        <taxon>Liliopsida</taxon>
        <taxon>Poales</taxon>
        <taxon>Poaceae</taxon>
        <taxon>PACMAD clade</taxon>
        <taxon>Panicoideae</taxon>
        <taxon>Panicodae</taxon>
        <taxon>Paniceae</taxon>
        <taxon>Melinidinae</taxon>
        <taxon>Urochloa</taxon>
    </lineage>
</organism>
<keyword evidence="14 19" id="KW-0376">Hydrogen peroxide</keyword>
<dbReference type="InterPro" id="IPR033905">
    <property type="entry name" value="Secretory_peroxidase"/>
</dbReference>
<keyword evidence="8 16" id="KW-0479">Metal-binding</keyword>
<feature type="binding site" evidence="16">
    <location>
        <position position="255"/>
    </location>
    <ligand>
        <name>Ca(2+)</name>
        <dbReference type="ChEBI" id="CHEBI:29108"/>
        <label>2</label>
    </ligand>
</feature>
<evidence type="ECO:0000256" key="19">
    <source>
        <dbReference type="RuleBase" id="RU362060"/>
    </source>
</evidence>
<dbReference type="InterPro" id="IPR000823">
    <property type="entry name" value="Peroxidase_pln"/>
</dbReference>
<dbReference type="CDD" id="cd00693">
    <property type="entry name" value="secretory_peroxidase"/>
    <property type="match status" value="1"/>
</dbReference>
<dbReference type="AlphaFoldDB" id="A0ABC9DA98"/>
<evidence type="ECO:0000313" key="21">
    <source>
        <dbReference type="EMBL" id="CAL5034236.1"/>
    </source>
</evidence>
<feature type="binding site" evidence="16">
    <location>
        <position position="98"/>
    </location>
    <ligand>
        <name>Ca(2+)</name>
        <dbReference type="ChEBI" id="CHEBI:29108"/>
        <label>1</label>
    </ligand>
</feature>
<feature type="disulfide bond" evidence="18">
    <location>
        <begin position="210"/>
        <end position="243"/>
    </location>
</feature>
<evidence type="ECO:0000256" key="18">
    <source>
        <dbReference type="PIRSR" id="PIRSR600823-5"/>
    </source>
</evidence>
<evidence type="ECO:0000256" key="12">
    <source>
        <dbReference type="ARBA" id="ARBA00023004"/>
    </source>
</evidence>
<dbReference type="GO" id="GO:0006979">
    <property type="term" value="P:response to oxidative stress"/>
    <property type="evidence" value="ECO:0007669"/>
    <property type="project" value="UniProtKB-UniRule"/>
</dbReference>
<evidence type="ECO:0000256" key="7">
    <source>
        <dbReference type="ARBA" id="ARBA00022617"/>
    </source>
</evidence>
<evidence type="ECO:0000313" key="22">
    <source>
        <dbReference type="Proteomes" id="UP001497457"/>
    </source>
</evidence>
<dbReference type="Gene3D" id="1.10.520.10">
    <property type="match status" value="1"/>
</dbReference>
<evidence type="ECO:0000256" key="10">
    <source>
        <dbReference type="ARBA" id="ARBA00022837"/>
    </source>
</evidence>
<feature type="binding site" evidence="16">
    <location>
        <position position="80"/>
    </location>
    <ligand>
        <name>Ca(2+)</name>
        <dbReference type="ChEBI" id="CHEBI:29108"/>
        <label>1</label>
    </ligand>
</feature>
<sequence length="370" mass="37548">MMAAAARAGAGAGAGAVVALLLLTMIAMPPPAEAHLQIGAYNETCPQAEEVVLKEMTAMVGKSPDLAGAVLRLFSVDCFVGGCEASILLDSTADSTAEKDAPLNEGVGGYEAVDAIKAKLDGACPGVVSCADTLALAARDSIRLSKGPFIPLPTGRRDGNRSVAADVALNSPAPGATIADIIALFATKFNLTAKDVAVLSGAHTIGKARCSAVSPRLYNFGGQKGASDPTLDASYTATLRGECKPGDNATLVNLDPTTPTVFDTSYYALVAGKRGLLSTDAALLLDPTTKAYVSSQANATSPDQFFADFAASFVAMSKLGALTHHNGEIRQACSKINPPSSAGGAAAARSRRHLTATAGLLATLAVALVL</sequence>
<dbReference type="PRINTS" id="PR00461">
    <property type="entry name" value="PLPEROXIDASE"/>
</dbReference>
<dbReference type="PROSITE" id="PS00435">
    <property type="entry name" value="PEROXIDASE_1"/>
    <property type="match status" value="1"/>
</dbReference>
<feature type="binding site" evidence="16">
    <location>
        <position position="263"/>
    </location>
    <ligand>
        <name>Ca(2+)</name>
        <dbReference type="ChEBI" id="CHEBI:29108"/>
        <label>2</label>
    </ligand>
</feature>
<gene>
    <name evidence="21" type="ORF">URODEC1_LOCUS83004</name>
</gene>
<feature type="disulfide bond" evidence="18">
    <location>
        <begin position="78"/>
        <end position="83"/>
    </location>
</feature>
<feature type="site" description="Transition state stabilizer" evidence="17">
    <location>
        <position position="72"/>
    </location>
</feature>
<comment type="cofactor">
    <cofactor evidence="16 19">
        <name>heme b</name>
        <dbReference type="ChEBI" id="CHEBI:60344"/>
    </cofactor>
    <text evidence="16 19">Binds 1 heme b (iron(II)-protoporphyrin IX) group per subunit.</text>
</comment>
<dbReference type="PANTHER" id="PTHR31517:SF84">
    <property type="entry name" value="PEROXIDASE"/>
    <property type="match status" value="1"/>
</dbReference>
<comment type="similarity">
    <text evidence="19">Belongs to the peroxidase family. Classical plant (class III) peroxidase subfamily.</text>
</comment>
<dbReference type="GO" id="GO:0020037">
    <property type="term" value="F:heme binding"/>
    <property type="evidence" value="ECO:0007669"/>
    <property type="project" value="UniProtKB-UniRule"/>
</dbReference>
<evidence type="ECO:0000256" key="16">
    <source>
        <dbReference type="PIRSR" id="PIRSR600823-3"/>
    </source>
</evidence>
<keyword evidence="12 16" id="KW-0408">Iron</keyword>
<dbReference type="PRINTS" id="PR00458">
    <property type="entry name" value="PEROXIDASE"/>
</dbReference>
<dbReference type="GO" id="GO:0042744">
    <property type="term" value="P:hydrogen peroxide catabolic process"/>
    <property type="evidence" value="ECO:0007669"/>
    <property type="project" value="UniProtKB-KW"/>
</dbReference>
<dbReference type="GO" id="GO:0005576">
    <property type="term" value="C:extracellular region"/>
    <property type="evidence" value="ECO:0007669"/>
    <property type="project" value="UniProtKB-SubCell"/>
</dbReference>
<dbReference type="GO" id="GO:0140825">
    <property type="term" value="F:lactoperoxidase activity"/>
    <property type="evidence" value="ECO:0007669"/>
    <property type="project" value="UniProtKB-EC"/>
</dbReference>
<dbReference type="InterPro" id="IPR002016">
    <property type="entry name" value="Haem_peroxidase"/>
</dbReference>
<dbReference type="Gene3D" id="1.10.420.10">
    <property type="entry name" value="Peroxidase, domain 2"/>
    <property type="match status" value="1"/>
</dbReference>
<feature type="binding site" evidence="16">
    <location>
        <position position="86"/>
    </location>
    <ligand>
        <name>Ca(2+)</name>
        <dbReference type="ChEBI" id="CHEBI:29108"/>
        <label>1</label>
    </ligand>
</feature>
<feature type="binding site" evidence="15">
    <location>
        <position position="172"/>
    </location>
    <ligand>
        <name>substrate</name>
    </ligand>
</feature>
<dbReference type="SUPFAM" id="SSF48113">
    <property type="entry name" value="Heme-dependent peroxidases"/>
    <property type="match status" value="1"/>
</dbReference>
<evidence type="ECO:0000256" key="2">
    <source>
        <dbReference type="ARBA" id="ARBA00004613"/>
    </source>
</evidence>
<evidence type="ECO:0000256" key="9">
    <source>
        <dbReference type="ARBA" id="ARBA00022729"/>
    </source>
</evidence>
<evidence type="ECO:0000256" key="6">
    <source>
        <dbReference type="ARBA" id="ARBA00022559"/>
    </source>
</evidence>
<comment type="similarity">
    <text evidence="3">Belongs to the peroxidase family. Ascorbate peroxidase subfamily.</text>
</comment>
<evidence type="ECO:0000256" key="11">
    <source>
        <dbReference type="ARBA" id="ARBA00023002"/>
    </source>
</evidence>
<evidence type="ECO:0000259" key="20">
    <source>
        <dbReference type="PROSITE" id="PS50873"/>
    </source>
</evidence>
<accession>A0ABC9DA98</accession>
<feature type="disulfide bond" evidence="18">
    <location>
        <begin position="45"/>
        <end position="124"/>
    </location>
</feature>
<dbReference type="InterPro" id="IPR010255">
    <property type="entry name" value="Haem_peroxidase_sf"/>
</dbReference>
<keyword evidence="10 16" id="KW-0106">Calcium</keyword>
<comment type="catalytic activity">
    <reaction evidence="1 19">
        <text>2 a phenolic donor + H2O2 = 2 a phenolic radical donor + 2 H2O</text>
        <dbReference type="Rhea" id="RHEA:56136"/>
        <dbReference type="ChEBI" id="CHEBI:15377"/>
        <dbReference type="ChEBI" id="CHEBI:16240"/>
        <dbReference type="ChEBI" id="CHEBI:139520"/>
        <dbReference type="ChEBI" id="CHEBI:139521"/>
        <dbReference type="EC" id="1.11.1.7"/>
    </reaction>
</comment>
<feature type="chain" id="PRO_5044527826" description="Peroxidase" evidence="19">
    <location>
        <begin position="35"/>
        <end position="370"/>
    </location>
</feature>
<dbReference type="FunFam" id="1.10.420.10:FF:000010">
    <property type="entry name" value="Peroxidase"/>
    <property type="match status" value="1"/>
</dbReference>
<feature type="binding site" evidence="16">
    <location>
        <position position="204"/>
    </location>
    <ligand>
        <name>Ca(2+)</name>
        <dbReference type="ChEBI" id="CHEBI:29108"/>
        <label>2</label>
    </ligand>
</feature>
<evidence type="ECO:0000256" key="13">
    <source>
        <dbReference type="ARBA" id="ARBA00023157"/>
    </source>
</evidence>
<keyword evidence="6 19" id="KW-0575">Peroxidase</keyword>
<feature type="binding site" evidence="16">
    <location>
        <position position="82"/>
    </location>
    <ligand>
        <name>Ca(2+)</name>
        <dbReference type="ChEBI" id="CHEBI:29108"/>
        <label>1</label>
    </ligand>
</feature>
<comment type="subcellular location">
    <subcellularLocation>
        <location evidence="2 19">Secreted</location>
    </subcellularLocation>
</comment>
<keyword evidence="13 18" id="KW-1015">Disulfide bond</keyword>
<feature type="binding site" evidence="16">
    <location>
        <position position="258"/>
    </location>
    <ligand>
        <name>Ca(2+)</name>
        <dbReference type="ChEBI" id="CHEBI:29108"/>
        <label>2</label>
    </ligand>
</feature>
<comment type="function">
    <text evidence="19">Removal of H(2)O(2), oxidation of toxic reductants, biosynthesis and degradation of lignin, suberization, auxin catabolism, response to environmental stresses such as wounding, pathogen attack and oxidative stress.</text>
</comment>
<evidence type="ECO:0000256" key="5">
    <source>
        <dbReference type="ARBA" id="ARBA00022525"/>
    </source>
</evidence>
<feature type="signal peptide" evidence="19">
    <location>
        <begin position="1"/>
        <end position="34"/>
    </location>
</feature>
<name>A0ABC9DA98_9POAL</name>
<proteinExistence type="inferred from homology"/>
<feature type="disulfide bond" evidence="18">
    <location>
        <begin position="130"/>
        <end position="333"/>
    </location>
</feature>
<dbReference type="PANTHER" id="PTHR31517">
    <property type="match status" value="1"/>
</dbReference>
<protein>
    <recommendedName>
        <fullName evidence="4 19">Peroxidase</fullName>
        <ecNumber evidence="4 19">1.11.1.7</ecNumber>
    </recommendedName>
</protein>
<keyword evidence="7 19" id="KW-0349">Heme</keyword>
<dbReference type="EC" id="1.11.1.7" evidence="4 19"/>
<evidence type="ECO:0000256" key="4">
    <source>
        <dbReference type="ARBA" id="ARBA00012313"/>
    </source>
</evidence>
<dbReference type="PROSITE" id="PS50873">
    <property type="entry name" value="PEROXIDASE_4"/>
    <property type="match status" value="1"/>
</dbReference>
<keyword evidence="22" id="KW-1185">Reference proteome</keyword>
<dbReference type="InterPro" id="IPR019793">
    <property type="entry name" value="Peroxidases_heam-ligand_BS"/>
</dbReference>
<dbReference type="Proteomes" id="UP001497457">
    <property type="component" value="Chromosome 32b"/>
</dbReference>
<reference evidence="21" key="1">
    <citation type="submission" date="2024-10" db="EMBL/GenBank/DDBJ databases">
        <authorList>
            <person name="Ryan C."/>
        </authorList>
    </citation>
    <scope>NUCLEOTIDE SEQUENCE [LARGE SCALE GENOMIC DNA]</scope>
</reference>